<keyword evidence="13" id="KW-1185">Reference proteome</keyword>
<evidence type="ECO:0000256" key="6">
    <source>
        <dbReference type="ARBA" id="ARBA00022816"/>
    </source>
</evidence>
<evidence type="ECO:0000256" key="9">
    <source>
        <dbReference type="ARBA" id="ARBA00023242"/>
    </source>
</evidence>
<evidence type="ECO:0000256" key="10">
    <source>
        <dbReference type="PROSITE-ProRule" id="PRU00221"/>
    </source>
</evidence>
<dbReference type="GO" id="GO:1904263">
    <property type="term" value="P:positive regulation of TORC1 signaling"/>
    <property type="evidence" value="ECO:0007669"/>
    <property type="project" value="TreeGrafter"/>
</dbReference>
<dbReference type="GO" id="GO:0031080">
    <property type="term" value="C:nuclear pore outer ring"/>
    <property type="evidence" value="ECO:0007669"/>
    <property type="project" value="TreeGrafter"/>
</dbReference>
<evidence type="ECO:0000313" key="13">
    <source>
        <dbReference type="Proteomes" id="UP001140011"/>
    </source>
</evidence>
<feature type="repeat" description="WD" evidence="10">
    <location>
        <begin position="54"/>
        <end position="87"/>
    </location>
</feature>
<dbReference type="GO" id="GO:0015031">
    <property type="term" value="P:protein transport"/>
    <property type="evidence" value="ECO:0007669"/>
    <property type="project" value="UniProtKB-KW"/>
</dbReference>
<comment type="similarity">
    <text evidence="2">Belongs to the WD repeat SEC13 family.</text>
</comment>
<evidence type="ECO:0000256" key="4">
    <source>
        <dbReference type="ARBA" id="ARBA00022574"/>
    </source>
</evidence>
<feature type="compositionally biased region" description="Acidic residues" evidence="11">
    <location>
        <begin position="291"/>
        <end position="332"/>
    </location>
</feature>
<dbReference type="GO" id="GO:0034198">
    <property type="term" value="P:cellular response to amino acid starvation"/>
    <property type="evidence" value="ECO:0007669"/>
    <property type="project" value="TreeGrafter"/>
</dbReference>
<dbReference type="PANTHER" id="PTHR11024:SF3">
    <property type="entry name" value="NUCLEOPORIN SEH1"/>
    <property type="match status" value="1"/>
</dbReference>
<sequence length="433" mass="48201">MEQEMCIPVNHDDFIHDVAYNFYGTRLATCSSDRCIKIWDWNKQTGQWILNESFTAHDSSVIRLSWAHPEFGQVLASCSLDRTMKIWMEVDPTTKNDHSRWTSTIVKPHSAAIHCVAFAPEYTNLTIATACSDGKVTFYSPTDPVKLDNWSTSGIIDFAPGVSTDSDGPLCLSWCKSRFAAPHMIAIGGSKENCIRIYNANTFVEVLELDRYESAVLDVDWAPSMGRSYHLIATACSDGHIRIYKFWSHPSMAKAALSDSLFIREGDQLDYADTGDAAATKVNGVRHPSNGDDDEDEEEEEEEDDEDEDDEEDSDEDEDSDDSDEDDEDDSDDGNRSSAGSSASPRSHTRRLGKNRGLKSTQNVFKAFEPHSELVGDLVVEPLMPVRRVRWNSTGTLLVSSSDDGVARMWKVTVNGTWREVAAVTAEKSPADL</sequence>
<evidence type="ECO:0000256" key="5">
    <source>
        <dbReference type="ARBA" id="ARBA00022737"/>
    </source>
</evidence>
<feature type="compositionally biased region" description="Basic residues" evidence="11">
    <location>
        <begin position="347"/>
        <end position="357"/>
    </location>
</feature>
<dbReference type="GO" id="GO:0016787">
    <property type="term" value="F:hydrolase activity"/>
    <property type="evidence" value="ECO:0007669"/>
    <property type="project" value="UniProtKB-KW"/>
</dbReference>
<protein>
    <submittedName>
        <fullName evidence="12">Epoxide hydrolase, soluble (SEH)</fullName>
    </submittedName>
</protein>
<dbReference type="InterPro" id="IPR015943">
    <property type="entry name" value="WD40/YVTN_repeat-like_dom_sf"/>
</dbReference>
<dbReference type="Pfam" id="PF00400">
    <property type="entry name" value="WD40"/>
    <property type="match status" value="4"/>
</dbReference>
<keyword evidence="5" id="KW-0677">Repeat</keyword>
<keyword evidence="6" id="KW-0509">mRNA transport</keyword>
<keyword evidence="8" id="KW-0811">Translocation</keyword>
<dbReference type="GO" id="GO:0051028">
    <property type="term" value="P:mRNA transport"/>
    <property type="evidence" value="ECO:0007669"/>
    <property type="project" value="UniProtKB-KW"/>
</dbReference>
<dbReference type="InterPro" id="IPR037363">
    <property type="entry name" value="Sec13/Seh1_fam"/>
</dbReference>
<dbReference type="InterPro" id="IPR001680">
    <property type="entry name" value="WD40_rpt"/>
</dbReference>
<dbReference type="AlphaFoldDB" id="A0A9W8GY54"/>
<feature type="compositionally biased region" description="Low complexity" evidence="11">
    <location>
        <begin position="336"/>
        <end position="346"/>
    </location>
</feature>
<keyword evidence="7" id="KW-0653">Protein transport</keyword>
<comment type="subcellular location">
    <subcellularLocation>
        <location evidence="1">Nucleus</location>
        <location evidence="1">Nuclear pore complex</location>
    </subcellularLocation>
</comment>
<evidence type="ECO:0000256" key="1">
    <source>
        <dbReference type="ARBA" id="ARBA00004567"/>
    </source>
</evidence>
<dbReference type="OrthoDB" id="5566198at2759"/>
<dbReference type="GO" id="GO:0035859">
    <property type="term" value="C:Seh1-associated complex"/>
    <property type="evidence" value="ECO:0007669"/>
    <property type="project" value="TreeGrafter"/>
</dbReference>
<evidence type="ECO:0000256" key="7">
    <source>
        <dbReference type="ARBA" id="ARBA00022927"/>
    </source>
</evidence>
<dbReference type="InterPro" id="IPR036322">
    <property type="entry name" value="WD40_repeat_dom_sf"/>
</dbReference>
<name>A0A9W8GY54_9FUNG</name>
<evidence type="ECO:0000256" key="2">
    <source>
        <dbReference type="ARBA" id="ARBA00010102"/>
    </source>
</evidence>
<feature type="repeat" description="WD" evidence="10">
    <location>
        <begin position="8"/>
        <end position="40"/>
    </location>
</feature>
<gene>
    <name evidence="12" type="primary">SEH1</name>
    <name evidence="12" type="ORF">GGI19_001176</name>
</gene>
<dbReference type="GO" id="GO:0005198">
    <property type="term" value="F:structural molecule activity"/>
    <property type="evidence" value="ECO:0007669"/>
    <property type="project" value="InterPro"/>
</dbReference>
<dbReference type="PANTHER" id="PTHR11024">
    <property type="entry name" value="NUCLEAR PORE COMPLEX PROTEIN SEC13 / SEH1 FAMILY MEMBER"/>
    <property type="match status" value="1"/>
</dbReference>
<dbReference type="PRINTS" id="PR00320">
    <property type="entry name" value="GPROTEINBRPT"/>
</dbReference>
<accession>A0A9W8GY54</accession>
<dbReference type="Gene3D" id="2.130.10.10">
    <property type="entry name" value="YVTN repeat-like/Quinoprotein amine dehydrogenase"/>
    <property type="match status" value="1"/>
</dbReference>
<organism evidence="12 13">
    <name type="scientific">Coemansia pectinata</name>
    <dbReference type="NCBI Taxonomy" id="1052879"/>
    <lineage>
        <taxon>Eukaryota</taxon>
        <taxon>Fungi</taxon>
        <taxon>Fungi incertae sedis</taxon>
        <taxon>Zoopagomycota</taxon>
        <taxon>Kickxellomycotina</taxon>
        <taxon>Kickxellomycetes</taxon>
        <taxon>Kickxellales</taxon>
        <taxon>Kickxellaceae</taxon>
        <taxon>Coemansia</taxon>
    </lineage>
</organism>
<dbReference type="SUPFAM" id="SSF50978">
    <property type="entry name" value="WD40 repeat-like"/>
    <property type="match status" value="1"/>
</dbReference>
<dbReference type="PROSITE" id="PS50294">
    <property type="entry name" value="WD_REPEATS_REGION"/>
    <property type="match status" value="2"/>
</dbReference>
<keyword evidence="8" id="KW-0906">Nuclear pore complex</keyword>
<proteinExistence type="inferred from homology"/>
<evidence type="ECO:0000256" key="11">
    <source>
        <dbReference type="SAM" id="MobiDB-lite"/>
    </source>
</evidence>
<keyword evidence="3" id="KW-0813">Transport</keyword>
<feature type="repeat" description="WD" evidence="10">
    <location>
        <begin position="386"/>
        <end position="412"/>
    </location>
</feature>
<dbReference type="Proteomes" id="UP001140011">
    <property type="component" value="Unassembled WGS sequence"/>
</dbReference>
<evidence type="ECO:0000256" key="8">
    <source>
        <dbReference type="ARBA" id="ARBA00023132"/>
    </source>
</evidence>
<keyword evidence="9" id="KW-0539">Nucleus</keyword>
<dbReference type="SMART" id="SM00320">
    <property type="entry name" value="WD40"/>
    <property type="match status" value="5"/>
</dbReference>
<dbReference type="PROSITE" id="PS50082">
    <property type="entry name" value="WD_REPEATS_2"/>
    <property type="match status" value="3"/>
</dbReference>
<feature type="region of interest" description="Disordered" evidence="11">
    <location>
        <begin position="280"/>
        <end position="358"/>
    </location>
</feature>
<evidence type="ECO:0000313" key="12">
    <source>
        <dbReference type="EMBL" id="KAJ2756056.1"/>
    </source>
</evidence>
<reference evidence="12" key="1">
    <citation type="submission" date="2022-07" db="EMBL/GenBank/DDBJ databases">
        <title>Phylogenomic reconstructions and comparative analyses of Kickxellomycotina fungi.</title>
        <authorList>
            <person name="Reynolds N.K."/>
            <person name="Stajich J.E."/>
            <person name="Barry K."/>
            <person name="Grigoriev I.V."/>
            <person name="Crous P."/>
            <person name="Smith M.E."/>
        </authorList>
    </citation>
    <scope>NUCLEOTIDE SEQUENCE</scope>
    <source>
        <strain evidence="12">BCRC 34297</strain>
    </source>
</reference>
<keyword evidence="12" id="KW-0378">Hydrolase</keyword>
<keyword evidence="4 10" id="KW-0853">WD repeat</keyword>
<comment type="caution">
    <text evidence="12">The sequence shown here is derived from an EMBL/GenBank/DDBJ whole genome shotgun (WGS) entry which is preliminary data.</text>
</comment>
<dbReference type="InterPro" id="IPR020472">
    <property type="entry name" value="WD40_PAC1"/>
</dbReference>
<dbReference type="EMBL" id="JANBUH010000038">
    <property type="protein sequence ID" value="KAJ2756056.1"/>
    <property type="molecule type" value="Genomic_DNA"/>
</dbReference>
<evidence type="ECO:0000256" key="3">
    <source>
        <dbReference type="ARBA" id="ARBA00022448"/>
    </source>
</evidence>